<accession>A0AAN7Q6U2</accession>
<feature type="compositionally biased region" description="Polar residues" evidence="1">
    <location>
        <begin position="434"/>
        <end position="448"/>
    </location>
</feature>
<feature type="compositionally biased region" description="Polar residues" evidence="1">
    <location>
        <begin position="308"/>
        <end position="318"/>
    </location>
</feature>
<evidence type="ECO:0000256" key="1">
    <source>
        <dbReference type="SAM" id="MobiDB-lite"/>
    </source>
</evidence>
<dbReference type="Proteomes" id="UP001345219">
    <property type="component" value="Chromosome 15"/>
</dbReference>
<dbReference type="AlphaFoldDB" id="A0AAN7Q6U2"/>
<evidence type="ECO:0008006" key="4">
    <source>
        <dbReference type="Google" id="ProtNLM"/>
    </source>
</evidence>
<dbReference type="GO" id="GO:2000028">
    <property type="term" value="P:regulation of photoperiodism, flowering"/>
    <property type="evidence" value="ECO:0007669"/>
    <property type="project" value="InterPro"/>
</dbReference>
<feature type="compositionally biased region" description="Low complexity" evidence="1">
    <location>
        <begin position="319"/>
        <end position="330"/>
    </location>
</feature>
<name>A0AAN7Q6U2_9MYRT</name>
<dbReference type="PANTHER" id="PTHR34281">
    <property type="entry name" value="PROTEIN EARLY FLOWERING 3"/>
    <property type="match status" value="1"/>
</dbReference>
<feature type="compositionally biased region" description="Low complexity" evidence="1">
    <location>
        <begin position="245"/>
        <end position="257"/>
    </location>
</feature>
<dbReference type="EMBL" id="JAXIOK010000012">
    <property type="protein sequence ID" value="KAK4757850.1"/>
    <property type="molecule type" value="Genomic_DNA"/>
</dbReference>
<feature type="compositionally biased region" description="Polar residues" evidence="1">
    <location>
        <begin position="467"/>
        <end position="495"/>
    </location>
</feature>
<protein>
    <recommendedName>
        <fullName evidence="4">Protein EARLY FLOWERING 3</fullName>
    </recommendedName>
</protein>
<feature type="region of interest" description="Disordered" evidence="1">
    <location>
        <begin position="308"/>
        <end position="330"/>
    </location>
</feature>
<evidence type="ECO:0000313" key="2">
    <source>
        <dbReference type="EMBL" id="KAK4757850.1"/>
    </source>
</evidence>
<sequence length="567" mass="61332">MKKEKVGEKIMRPMFPRLHVNDTEKGGGPRAPPRNKMALYEQLNIPSQKFNQGWLPVIVDSDNQVHTPSSSQVSGTDRKSFLPLQLPLSNPTFLPEKLSGLESGRSNTDTSVALLGQQNKTGDGDDFTVAVFACSHKDQVKNKSETNDPEKKIRVANVSEPRRDFPLGTTLGSEDASEASILDSISAMDISPDDIVGIMGQKQFWKARRAIVNQQRVFAVQVFELHRLIKVQKLIAASPHLLEDTSTTLSKPSSNSSPVGKLLVENHSKSSSSAKKRTREPQKPNHHLVEFSAENAVVQPSVLTNKGTSSCPPTVSSLGTQCPPQHQGPGQQQLLIPVMSPTEGLVYKPFPGLPFSGTGFPWSYCYSPIMMSNFGSPAYGHPAIQGVSFIPGIPHAGHSYFPTYGMPVMTIGDSSQGSGFTSANEHVKGPAEPQNLQLQSTSTGNNSAVPEPAPTPARPQVLKVSNIHGSTGSSTANDRTDPAQTDHQSCAQQSQDGKDAKNLENVWSMDGRNELPLFPVAPTTTADADFRSTQIIRAVPHNAKTASASAAWIFMSIQEERRQCDST</sequence>
<evidence type="ECO:0000313" key="3">
    <source>
        <dbReference type="Proteomes" id="UP001345219"/>
    </source>
</evidence>
<feature type="region of interest" description="Disordered" evidence="1">
    <location>
        <begin position="244"/>
        <end position="287"/>
    </location>
</feature>
<organism evidence="2 3">
    <name type="scientific">Trapa incisa</name>
    <dbReference type="NCBI Taxonomy" id="236973"/>
    <lineage>
        <taxon>Eukaryota</taxon>
        <taxon>Viridiplantae</taxon>
        <taxon>Streptophyta</taxon>
        <taxon>Embryophyta</taxon>
        <taxon>Tracheophyta</taxon>
        <taxon>Spermatophyta</taxon>
        <taxon>Magnoliopsida</taxon>
        <taxon>eudicotyledons</taxon>
        <taxon>Gunneridae</taxon>
        <taxon>Pentapetalae</taxon>
        <taxon>rosids</taxon>
        <taxon>malvids</taxon>
        <taxon>Myrtales</taxon>
        <taxon>Lythraceae</taxon>
        <taxon>Trapa</taxon>
    </lineage>
</organism>
<dbReference type="PANTHER" id="PTHR34281:SF2">
    <property type="entry name" value="PROTEIN EARLY FLOWERING 3"/>
    <property type="match status" value="1"/>
</dbReference>
<reference evidence="2 3" key="1">
    <citation type="journal article" date="2023" name="Hortic Res">
        <title>Pangenome of water caltrop reveals structural variations and asymmetric subgenome divergence after allopolyploidization.</title>
        <authorList>
            <person name="Zhang X."/>
            <person name="Chen Y."/>
            <person name="Wang L."/>
            <person name="Yuan Y."/>
            <person name="Fang M."/>
            <person name="Shi L."/>
            <person name="Lu R."/>
            <person name="Comes H.P."/>
            <person name="Ma Y."/>
            <person name="Chen Y."/>
            <person name="Huang G."/>
            <person name="Zhou Y."/>
            <person name="Zheng Z."/>
            <person name="Qiu Y."/>
        </authorList>
    </citation>
    <scope>NUCLEOTIDE SEQUENCE [LARGE SCALE GENOMIC DNA]</scope>
    <source>
        <tissue evidence="2">Roots</tissue>
    </source>
</reference>
<feature type="compositionally biased region" description="Polar residues" evidence="1">
    <location>
        <begin position="415"/>
        <end position="424"/>
    </location>
</feature>
<dbReference type="InterPro" id="IPR039319">
    <property type="entry name" value="ELF3-like"/>
</dbReference>
<proteinExistence type="predicted"/>
<comment type="caution">
    <text evidence="2">The sequence shown here is derived from an EMBL/GenBank/DDBJ whole genome shotgun (WGS) entry which is preliminary data.</text>
</comment>
<keyword evidence="3" id="KW-1185">Reference proteome</keyword>
<feature type="compositionally biased region" description="Basic and acidic residues" evidence="1">
    <location>
        <begin position="1"/>
        <end position="11"/>
    </location>
</feature>
<feature type="region of interest" description="Disordered" evidence="1">
    <location>
        <begin position="1"/>
        <end position="32"/>
    </location>
</feature>
<gene>
    <name evidence="2" type="ORF">SAY87_019151</name>
</gene>
<feature type="region of interest" description="Disordered" evidence="1">
    <location>
        <begin position="415"/>
        <end position="499"/>
    </location>
</feature>